<protein>
    <recommendedName>
        <fullName evidence="1">YoaR-like putative peptidoglycan binding domain-containing protein</fullName>
    </recommendedName>
</protein>
<sequence length="590" mass="66513">MKKKMQAYKNWLKWLGLALIGFFCLLYLGYHLAYWQKIYPGVKILNQPVGNKTIKEATFLLEDYLVSQNQPEFLSLFSGGQQWTLDLKEINFSYNSNLTSQKAYQIGRAGQAWGDFQNKIKIWFQGENLSLDYSLESKTLEEKINNLVTQVFIPAVEPTIKIDKTQSQGSSQIIIEQGKDGQEIDRRKFLEMINQQLAWTDFNPIEIPIIKVSPLLTSQQMAETKIRAEKFLGKKIILTTSENRWELEENDLIGFLSFTNGFDQDKIASWSGDLATTINRLPENAAFQFTGGQVTEFRPAKDGQTLDQAKTVDLIAQNLKKLEEGEQTMTLSLPLTITPPAVKTADVNNLGIKELVGQGISYFRGSIANRIHNIQLASSHLNGLLIPPGETFSFNQKLGEVSQSTGYKEAYIIKEGRTILGDGGGVCQTSTTLFRAALNAGLPIIERLAHAYRVGYYEQNFPPGLDATVFDPTADLKIKNDTPGHLLLQTKVDLKNQKITYEFYGTADGRQVSLSKSRIWDQTPPPPDLYQDDPTLPTGTIKQVDWKAWGAKVSFDYKVERNGEILQSRTFYSNYRPWQAIFLKGTGPVQ</sequence>
<feature type="domain" description="YoaR-like putative peptidoglycan binding" evidence="1">
    <location>
        <begin position="83"/>
        <end position="202"/>
    </location>
</feature>
<evidence type="ECO:0000313" key="3">
    <source>
        <dbReference type="Proteomes" id="UP000230062"/>
    </source>
</evidence>
<reference evidence="3" key="1">
    <citation type="submission" date="2017-09" db="EMBL/GenBank/DDBJ databases">
        <title>Depth-based differentiation of microbial function through sediment-hosted aquifers and enrichment of novel symbionts in the deep terrestrial subsurface.</title>
        <authorList>
            <person name="Probst A.J."/>
            <person name="Ladd B."/>
            <person name="Jarett J.K."/>
            <person name="Geller-Mcgrath D.E."/>
            <person name="Sieber C.M.K."/>
            <person name="Emerson J.B."/>
            <person name="Anantharaman K."/>
            <person name="Thomas B.C."/>
            <person name="Malmstrom R."/>
            <person name="Stieglmeier M."/>
            <person name="Klingl A."/>
            <person name="Woyke T."/>
            <person name="Ryan C.M."/>
            <person name="Banfield J.F."/>
        </authorList>
    </citation>
    <scope>NUCLEOTIDE SEQUENCE [LARGE SCALE GENOMIC DNA]</scope>
</reference>
<organism evidence="2 3">
    <name type="scientific">Candidatus Shapirobacteria bacterium CG_4_9_14_3_um_filter_39_13</name>
    <dbReference type="NCBI Taxonomy" id="1974479"/>
    <lineage>
        <taxon>Bacteria</taxon>
        <taxon>Candidatus Shapironibacteriota</taxon>
    </lineage>
</organism>
<accession>A0A2M7XL52</accession>
<gene>
    <name evidence="2" type="ORF">CO169_02335</name>
</gene>
<dbReference type="Pfam" id="PF04294">
    <property type="entry name" value="VanW"/>
    <property type="match status" value="1"/>
</dbReference>
<evidence type="ECO:0000313" key="2">
    <source>
        <dbReference type="EMBL" id="PJA49307.1"/>
    </source>
</evidence>
<dbReference type="InterPro" id="IPR038054">
    <property type="entry name" value="LD_TPept-like_central_sf"/>
</dbReference>
<dbReference type="SUPFAM" id="SSF143985">
    <property type="entry name" value="L,D-transpeptidase pre-catalytic domain-like"/>
    <property type="match status" value="1"/>
</dbReference>
<evidence type="ECO:0000259" key="1">
    <source>
        <dbReference type="Pfam" id="PF12229"/>
    </source>
</evidence>
<dbReference type="PANTHER" id="PTHR35788:SF1">
    <property type="entry name" value="EXPORTED PROTEIN"/>
    <property type="match status" value="1"/>
</dbReference>
<name>A0A2M7XL52_9BACT</name>
<dbReference type="Proteomes" id="UP000230062">
    <property type="component" value="Unassembled WGS sequence"/>
</dbReference>
<dbReference type="PANTHER" id="PTHR35788">
    <property type="entry name" value="EXPORTED PROTEIN-RELATED"/>
    <property type="match status" value="1"/>
</dbReference>
<dbReference type="Gene3D" id="3.10.20.800">
    <property type="match status" value="1"/>
</dbReference>
<dbReference type="Pfam" id="PF12229">
    <property type="entry name" value="PG_binding_4"/>
    <property type="match status" value="2"/>
</dbReference>
<dbReference type="InterPro" id="IPR022029">
    <property type="entry name" value="YoaR-like_PG-bd"/>
</dbReference>
<dbReference type="AlphaFoldDB" id="A0A2M7XL52"/>
<proteinExistence type="predicted"/>
<dbReference type="InterPro" id="IPR007391">
    <property type="entry name" value="Vancomycin_resist_VanW"/>
</dbReference>
<dbReference type="InterPro" id="IPR052913">
    <property type="entry name" value="Glycopeptide_resist_protein"/>
</dbReference>
<dbReference type="EMBL" id="PFWP01000064">
    <property type="protein sequence ID" value="PJA49307.1"/>
    <property type="molecule type" value="Genomic_DNA"/>
</dbReference>
<comment type="caution">
    <text evidence="2">The sequence shown here is derived from an EMBL/GenBank/DDBJ whole genome shotgun (WGS) entry which is preliminary data.</text>
</comment>
<feature type="domain" description="YoaR-like putative peptidoglycan binding" evidence="1">
    <location>
        <begin position="261"/>
        <end position="324"/>
    </location>
</feature>